<dbReference type="EMBL" id="HBUF01230101">
    <property type="protein sequence ID" value="CAG6673017.1"/>
    <property type="molecule type" value="Transcribed_RNA"/>
</dbReference>
<sequence length="426" mass="49674">MKKSSVNYFGESDIHHAIRRALKRHLHNVQPTDKSKVAKKIEDNKELSSFVREFPRRSHIQKLSSFLTPLSSFDALRSHVYDSDFLTKQVAKDTYLTQAFYEDFILGNNLKLSTLETNINETESKRALDVENNKTLYADRAKLEDFILESGEEEKKIYSEISTFKQEYALKITDLESRLTSLENFKKTEEAYQTANTTVTTKLRKDLEVLDKKSVSWRTFDNYRKTHGTDFLTQVGQKEKKLKEEFNSMLEEKVVVHDAAMQTRHDLLLEQIRNELVSLLTVKLSQFLSEEAYKRKFLIKLRENLLARLNIEEIIAAFQTSWTEGQEISEDVLDKVILSLYEQLEGRPVENEIQTIKAQIAISDDIIEKYIRLEIVEELKQGIKSKIKNLIYEPLLFEKLEPLVNSKKKERFNKANVDEVVPVPQP</sequence>
<accession>A0A8D8SNF9</accession>
<reference evidence="1" key="1">
    <citation type="submission" date="2021-05" db="EMBL/GenBank/DDBJ databases">
        <authorList>
            <person name="Alioto T."/>
            <person name="Alioto T."/>
            <person name="Gomez Garrido J."/>
        </authorList>
    </citation>
    <scope>NUCLEOTIDE SEQUENCE</scope>
</reference>
<dbReference type="AlphaFoldDB" id="A0A8D8SNF9"/>
<proteinExistence type="predicted"/>
<dbReference type="EMBL" id="HBUF01230098">
    <property type="protein sequence ID" value="CAG6673007.1"/>
    <property type="molecule type" value="Transcribed_RNA"/>
</dbReference>
<dbReference type="EMBL" id="HBUF01230100">
    <property type="protein sequence ID" value="CAG6673014.1"/>
    <property type="molecule type" value="Transcribed_RNA"/>
</dbReference>
<evidence type="ECO:0000313" key="1">
    <source>
        <dbReference type="EMBL" id="CAG6673014.1"/>
    </source>
</evidence>
<protein>
    <submittedName>
        <fullName evidence="1">Uncharacterized protein</fullName>
    </submittedName>
</protein>
<organism evidence="1">
    <name type="scientific">Cacopsylla melanoneura</name>
    <dbReference type="NCBI Taxonomy" id="428564"/>
    <lineage>
        <taxon>Eukaryota</taxon>
        <taxon>Metazoa</taxon>
        <taxon>Ecdysozoa</taxon>
        <taxon>Arthropoda</taxon>
        <taxon>Hexapoda</taxon>
        <taxon>Insecta</taxon>
        <taxon>Pterygota</taxon>
        <taxon>Neoptera</taxon>
        <taxon>Paraneoptera</taxon>
        <taxon>Hemiptera</taxon>
        <taxon>Sternorrhyncha</taxon>
        <taxon>Psylloidea</taxon>
        <taxon>Psyllidae</taxon>
        <taxon>Psyllinae</taxon>
        <taxon>Cacopsylla</taxon>
    </lineage>
</organism>
<name>A0A8D8SNF9_9HEMI</name>
<dbReference type="EMBL" id="HBUF01230099">
    <property type="protein sequence ID" value="CAG6673010.1"/>
    <property type="molecule type" value="Transcribed_RNA"/>
</dbReference>